<sequence>MKILLINPPFTDYGGLEGHGGKSLPLNLAYLASYLRKDQPEVEIKVLDCEGLGLTYPKIKEEIIKIRPDIVGITTPTPAFTQVLEICRLIKEEISPDIITILGG</sequence>
<dbReference type="Proteomes" id="UP000231688">
    <property type="component" value="Unassembled WGS sequence"/>
</dbReference>
<feature type="domain" description="B12-binding" evidence="6">
    <location>
        <begin position="6"/>
        <end position="104"/>
    </location>
</feature>
<name>A0A2M7UER2_9BACT</name>
<dbReference type="PANTHER" id="PTHR43409:SF7">
    <property type="entry name" value="BLL1977 PROTEIN"/>
    <property type="match status" value="1"/>
</dbReference>
<evidence type="ECO:0000256" key="2">
    <source>
        <dbReference type="ARBA" id="ARBA00022691"/>
    </source>
</evidence>
<dbReference type="InterPro" id="IPR036724">
    <property type="entry name" value="Cobalamin-bd_sf"/>
</dbReference>
<evidence type="ECO:0000313" key="8">
    <source>
        <dbReference type="Proteomes" id="UP000231688"/>
    </source>
</evidence>
<dbReference type="GO" id="GO:0051536">
    <property type="term" value="F:iron-sulfur cluster binding"/>
    <property type="evidence" value="ECO:0007669"/>
    <property type="project" value="UniProtKB-KW"/>
</dbReference>
<accession>A0A2M7UER2</accession>
<evidence type="ECO:0000256" key="1">
    <source>
        <dbReference type="ARBA" id="ARBA00001966"/>
    </source>
</evidence>
<dbReference type="EMBL" id="PFOH01000023">
    <property type="protein sequence ID" value="PIZ69736.1"/>
    <property type="molecule type" value="Genomic_DNA"/>
</dbReference>
<dbReference type="Pfam" id="PF02310">
    <property type="entry name" value="B12-binding"/>
    <property type="match status" value="1"/>
</dbReference>
<dbReference type="GO" id="GO:0031419">
    <property type="term" value="F:cobalamin binding"/>
    <property type="evidence" value="ECO:0007669"/>
    <property type="project" value="InterPro"/>
</dbReference>
<keyword evidence="3" id="KW-0479">Metal-binding</keyword>
<dbReference type="Gene3D" id="3.40.50.280">
    <property type="entry name" value="Cobalamin-binding domain"/>
    <property type="match status" value="1"/>
</dbReference>
<dbReference type="PROSITE" id="PS51332">
    <property type="entry name" value="B12_BINDING"/>
    <property type="match status" value="1"/>
</dbReference>
<reference evidence="8" key="1">
    <citation type="submission" date="2017-09" db="EMBL/GenBank/DDBJ databases">
        <title>Depth-based differentiation of microbial function through sediment-hosted aquifers and enrichment of novel symbionts in the deep terrestrial subsurface.</title>
        <authorList>
            <person name="Probst A.J."/>
            <person name="Ladd B."/>
            <person name="Jarett J.K."/>
            <person name="Geller-Mcgrath D.E."/>
            <person name="Sieber C.M.K."/>
            <person name="Emerson J.B."/>
            <person name="Anantharaman K."/>
            <person name="Thomas B.C."/>
            <person name="Malmstrom R."/>
            <person name="Stieglmeier M."/>
            <person name="Klingl A."/>
            <person name="Woyke T."/>
            <person name="Ryan C.M."/>
            <person name="Banfield J.F."/>
        </authorList>
    </citation>
    <scope>NUCLEOTIDE SEQUENCE [LARGE SCALE GENOMIC DNA]</scope>
</reference>
<keyword evidence="5" id="KW-0411">Iron-sulfur</keyword>
<keyword evidence="2" id="KW-0949">S-adenosyl-L-methionine</keyword>
<dbReference type="SUPFAM" id="SSF52242">
    <property type="entry name" value="Cobalamin (vitamin B12)-binding domain"/>
    <property type="match status" value="1"/>
</dbReference>
<evidence type="ECO:0000256" key="4">
    <source>
        <dbReference type="ARBA" id="ARBA00023004"/>
    </source>
</evidence>
<evidence type="ECO:0000256" key="5">
    <source>
        <dbReference type="ARBA" id="ARBA00023014"/>
    </source>
</evidence>
<dbReference type="AlphaFoldDB" id="A0A2M7UER2"/>
<dbReference type="InterPro" id="IPR006158">
    <property type="entry name" value="Cobalamin-bd"/>
</dbReference>
<dbReference type="GO" id="GO:0046872">
    <property type="term" value="F:metal ion binding"/>
    <property type="evidence" value="ECO:0007669"/>
    <property type="project" value="UniProtKB-KW"/>
</dbReference>
<organism evidence="7 8">
    <name type="scientific">Candidatus Portnoybacteria bacterium CG_4_10_14_0_2_um_filter_43_36</name>
    <dbReference type="NCBI Taxonomy" id="1974798"/>
    <lineage>
        <taxon>Bacteria</taxon>
        <taxon>Candidatus Portnoyibacteriota</taxon>
    </lineage>
</organism>
<keyword evidence="4" id="KW-0408">Iron</keyword>
<feature type="non-terminal residue" evidence="7">
    <location>
        <position position="104"/>
    </location>
</feature>
<evidence type="ECO:0000313" key="7">
    <source>
        <dbReference type="EMBL" id="PIZ69736.1"/>
    </source>
</evidence>
<comment type="caution">
    <text evidence="7">The sequence shown here is derived from an EMBL/GenBank/DDBJ whole genome shotgun (WGS) entry which is preliminary data.</text>
</comment>
<protein>
    <recommendedName>
        <fullName evidence="6">B12-binding domain-containing protein</fullName>
    </recommendedName>
</protein>
<evidence type="ECO:0000256" key="3">
    <source>
        <dbReference type="ARBA" id="ARBA00022723"/>
    </source>
</evidence>
<gene>
    <name evidence="7" type="ORF">COY10_00875</name>
</gene>
<dbReference type="PANTHER" id="PTHR43409">
    <property type="entry name" value="ANAEROBIC MAGNESIUM-PROTOPORPHYRIN IX MONOMETHYL ESTER CYCLASE-RELATED"/>
    <property type="match status" value="1"/>
</dbReference>
<proteinExistence type="predicted"/>
<evidence type="ECO:0000259" key="6">
    <source>
        <dbReference type="PROSITE" id="PS51332"/>
    </source>
</evidence>
<comment type="cofactor">
    <cofactor evidence="1">
        <name>[4Fe-4S] cluster</name>
        <dbReference type="ChEBI" id="CHEBI:49883"/>
    </cofactor>
</comment>
<dbReference type="InterPro" id="IPR051198">
    <property type="entry name" value="BchE-like"/>
</dbReference>